<dbReference type="InterPro" id="IPR003710">
    <property type="entry name" value="ApbA"/>
</dbReference>
<dbReference type="VEuPathDB" id="FungiDB:MGL_0588"/>
<dbReference type="FunFam" id="3.40.50.720:FF:000609">
    <property type="entry name" value="2-dehydropantoate 2-reductase"/>
    <property type="match status" value="1"/>
</dbReference>
<dbReference type="SUPFAM" id="SSF51735">
    <property type="entry name" value="NAD(P)-binding Rossmann-fold domains"/>
    <property type="match status" value="1"/>
</dbReference>
<gene>
    <name evidence="7" type="ORF">MGL_0588</name>
</gene>
<comment type="function">
    <text evidence="4">Catalyzes the NADPH-dependent reduction of ketopantoate into pantoic acid.</text>
</comment>
<dbReference type="PANTHER" id="PTHR21708:SF26">
    <property type="entry name" value="2-DEHYDROPANTOATE 2-REDUCTASE"/>
    <property type="match status" value="1"/>
</dbReference>
<evidence type="ECO:0000313" key="8">
    <source>
        <dbReference type="Proteomes" id="UP000008837"/>
    </source>
</evidence>
<dbReference type="AlphaFoldDB" id="A8PR32"/>
<dbReference type="EC" id="1.1.1.169" evidence="4"/>
<dbReference type="FunFam" id="1.10.1040.10:FF:000017">
    <property type="entry name" value="2-dehydropantoate 2-reductase"/>
    <property type="match status" value="1"/>
</dbReference>
<comment type="catalytic activity">
    <reaction evidence="4">
        <text>(R)-pantoate + NADP(+) = 2-dehydropantoate + NADPH + H(+)</text>
        <dbReference type="Rhea" id="RHEA:16233"/>
        <dbReference type="ChEBI" id="CHEBI:11561"/>
        <dbReference type="ChEBI" id="CHEBI:15378"/>
        <dbReference type="ChEBI" id="CHEBI:15980"/>
        <dbReference type="ChEBI" id="CHEBI:57783"/>
        <dbReference type="ChEBI" id="CHEBI:58349"/>
        <dbReference type="EC" id="1.1.1.169"/>
    </reaction>
</comment>
<keyword evidence="8" id="KW-1185">Reference proteome</keyword>
<organism evidence="7 8">
    <name type="scientific">Malassezia globosa (strain ATCC MYA-4612 / CBS 7966)</name>
    <name type="common">Dandruff-associated fungus</name>
    <dbReference type="NCBI Taxonomy" id="425265"/>
    <lineage>
        <taxon>Eukaryota</taxon>
        <taxon>Fungi</taxon>
        <taxon>Dikarya</taxon>
        <taxon>Basidiomycota</taxon>
        <taxon>Ustilaginomycotina</taxon>
        <taxon>Malasseziomycetes</taxon>
        <taxon>Malasseziales</taxon>
        <taxon>Malasseziaceae</taxon>
        <taxon>Malassezia</taxon>
    </lineage>
</organism>
<evidence type="ECO:0000259" key="5">
    <source>
        <dbReference type="Pfam" id="PF02558"/>
    </source>
</evidence>
<dbReference type="KEGG" id="mgl:MGL_0588"/>
<proteinExistence type="inferred from homology"/>
<dbReference type="GO" id="GO:0005737">
    <property type="term" value="C:cytoplasm"/>
    <property type="evidence" value="ECO:0007669"/>
    <property type="project" value="TreeGrafter"/>
</dbReference>
<dbReference type="RefSeq" id="XP_001732813.1">
    <property type="nucleotide sequence ID" value="XM_001732761.1"/>
</dbReference>
<keyword evidence="3 4" id="KW-0560">Oxidoreductase</keyword>
<dbReference type="FunCoup" id="A8PR32">
    <property type="interactions" value="193"/>
</dbReference>
<keyword evidence="2 4" id="KW-0521">NADP</keyword>
<dbReference type="EMBL" id="AAYY01000001">
    <property type="protein sequence ID" value="EDP45599.1"/>
    <property type="molecule type" value="Genomic_DNA"/>
</dbReference>
<dbReference type="Proteomes" id="UP000008837">
    <property type="component" value="Unassembled WGS sequence"/>
</dbReference>
<comment type="similarity">
    <text evidence="1 4">Belongs to the ketopantoate reductase family.</text>
</comment>
<sequence length="337" mass="36806">MPFNVLVVGAGAVGCFYGSKLDPEHTRVSLVCRSNYELAKTQGFELETHSFGTYQFTPHSVYATVEEAAALASEPWDYVCVATKALSMDLSSVEFLAPVISETTTIVLLQNGVDIEAPYRERYPRTPIISAVTVISAAKTHPTRIVQYRWTRISLGPYTDLHGSATTPEARALLNRTEDRVRDFAELLTRGGIKDAETYDALGIQLVRWHKLCINASMNTSGVLAGGRSNPDMVRDPALRKHIEACMHEVLEATPSVFGCPMPDKFASPAKLLESTARNTSQSASSMVQDWKAGHALELDAILGNAIRVAEAHGASMPRLQSMYALLQSAEAMRAMT</sequence>
<evidence type="ECO:0000256" key="1">
    <source>
        <dbReference type="ARBA" id="ARBA00007870"/>
    </source>
</evidence>
<dbReference type="SUPFAM" id="SSF48179">
    <property type="entry name" value="6-phosphogluconate dehydrogenase C-terminal domain-like"/>
    <property type="match status" value="1"/>
</dbReference>
<dbReference type="Pfam" id="PF02558">
    <property type="entry name" value="ApbA"/>
    <property type="match status" value="1"/>
</dbReference>
<dbReference type="PANTHER" id="PTHR21708">
    <property type="entry name" value="PROBABLE 2-DEHYDROPANTOATE 2-REDUCTASE"/>
    <property type="match status" value="1"/>
</dbReference>
<dbReference type="InterPro" id="IPR008927">
    <property type="entry name" value="6-PGluconate_DH-like_C_sf"/>
</dbReference>
<evidence type="ECO:0000259" key="6">
    <source>
        <dbReference type="Pfam" id="PF08546"/>
    </source>
</evidence>
<feature type="domain" description="Ketopantoate reductase N-terminal" evidence="5">
    <location>
        <begin position="5"/>
        <end position="158"/>
    </location>
</feature>
<evidence type="ECO:0000313" key="7">
    <source>
        <dbReference type="EMBL" id="EDP45599.1"/>
    </source>
</evidence>
<protein>
    <recommendedName>
        <fullName evidence="4">2-dehydropantoate 2-reductase</fullName>
        <ecNumber evidence="4">1.1.1.169</ecNumber>
    </recommendedName>
    <alternativeName>
        <fullName evidence="4">Ketopantoate reductase</fullName>
    </alternativeName>
</protein>
<dbReference type="InterPro" id="IPR051402">
    <property type="entry name" value="KPR-Related"/>
</dbReference>
<dbReference type="InterPro" id="IPR013328">
    <property type="entry name" value="6PGD_dom2"/>
</dbReference>
<dbReference type="STRING" id="425265.A8PR32"/>
<dbReference type="OMA" id="WDYVVVT"/>
<feature type="domain" description="Ketopantoate reductase C-terminal" evidence="6">
    <location>
        <begin position="204"/>
        <end position="329"/>
    </location>
</feature>
<comment type="caution">
    <text evidence="7">The sequence shown here is derived from an EMBL/GenBank/DDBJ whole genome shotgun (WGS) entry which is preliminary data.</text>
</comment>
<dbReference type="InterPro" id="IPR013752">
    <property type="entry name" value="KPA_reductase"/>
</dbReference>
<dbReference type="GO" id="GO:0015940">
    <property type="term" value="P:pantothenate biosynthetic process"/>
    <property type="evidence" value="ECO:0007669"/>
    <property type="project" value="InterPro"/>
</dbReference>
<dbReference type="GeneID" id="5857119"/>
<dbReference type="OrthoDB" id="3609at2759"/>
<accession>A8PR32</accession>
<evidence type="ECO:0000256" key="3">
    <source>
        <dbReference type="ARBA" id="ARBA00023002"/>
    </source>
</evidence>
<dbReference type="Gene3D" id="1.10.1040.10">
    <property type="entry name" value="N-(1-d-carboxylethyl)-l-norvaline Dehydrogenase, domain 2"/>
    <property type="match status" value="1"/>
</dbReference>
<reference evidence="7 8" key="1">
    <citation type="journal article" date="2007" name="Proc. Natl. Acad. Sci. U.S.A.">
        <title>Dandruff-associated Malassezia genomes reveal convergent and divergent virulence traits shared with plant and human fungal pathogens.</title>
        <authorList>
            <person name="Xu J."/>
            <person name="Saunders C.W."/>
            <person name="Hu P."/>
            <person name="Grant R.A."/>
            <person name="Boekhout T."/>
            <person name="Kuramae E.E."/>
            <person name="Kronstad J.W."/>
            <person name="Deangelis Y.M."/>
            <person name="Reeder N.L."/>
            <person name="Johnstone K.R."/>
            <person name="Leland M."/>
            <person name="Fieno A.M."/>
            <person name="Begley W.M."/>
            <person name="Sun Y."/>
            <person name="Lacey M.P."/>
            <person name="Chaudhary T."/>
            <person name="Keough T."/>
            <person name="Chu L."/>
            <person name="Sears R."/>
            <person name="Yuan B."/>
            <person name="Dawson T.L.Jr."/>
        </authorList>
    </citation>
    <scope>NUCLEOTIDE SEQUENCE [LARGE SCALE GENOMIC DNA]</scope>
    <source>
        <strain evidence="8">ATCC MYA-4612 / CBS 7966</strain>
    </source>
</reference>
<dbReference type="InParanoid" id="A8PR32"/>
<evidence type="ECO:0000256" key="4">
    <source>
        <dbReference type="RuleBase" id="RU362068"/>
    </source>
</evidence>
<dbReference type="NCBIfam" id="TIGR00745">
    <property type="entry name" value="apbA_panE"/>
    <property type="match status" value="1"/>
</dbReference>
<dbReference type="GO" id="GO:0008677">
    <property type="term" value="F:2-dehydropantoate 2-reductase activity"/>
    <property type="evidence" value="ECO:0007669"/>
    <property type="project" value="UniProtKB-EC"/>
</dbReference>
<name>A8PR32_MALGO</name>
<evidence type="ECO:0000256" key="2">
    <source>
        <dbReference type="ARBA" id="ARBA00022857"/>
    </source>
</evidence>
<dbReference type="Gene3D" id="3.40.50.720">
    <property type="entry name" value="NAD(P)-binding Rossmann-like Domain"/>
    <property type="match status" value="1"/>
</dbReference>
<dbReference type="InterPro" id="IPR036291">
    <property type="entry name" value="NAD(P)-bd_dom_sf"/>
</dbReference>
<dbReference type="InterPro" id="IPR013332">
    <property type="entry name" value="KPR_N"/>
</dbReference>
<dbReference type="Pfam" id="PF08546">
    <property type="entry name" value="ApbA_C"/>
    <property type="match status" value="1"/>
</dbReference>